<dbReference type="Gene3D" id="1.20.1270.60">
    <property type="entry name" value="Arfaptin homology (AH) domain/BAR domain"/>
    <property type="match status" value="1"/>
</dbReference>
<evidence type="ECO:0000256" key="1">
    <source>
        <dbReference type="SAM" id="MobiDB-lite"/>
    </source>
</evidence>
<dbReference type="SUPFAM" id="SSF103657">
    <property type="entry name" value="BAR/IMD domain-like"/>
    <property type="match status" value="1"/>
</dbReference>
<dbReference type="GO" id="GO:0031097">
    <property type="term" value="C:medial cortex"/>
    <property type="evidence" value="ECO:0007669"/>
    <property type="project" value="TreeGrafter"/>
</dbReference>
<dbReference type="EMBL" id="QPFP01000002">
    <property type="protein sequence ID" value="TEB39139.1"/>
    <property type="molecule type" value="Genomic_DNA"/>
</dbReference>
<dbReference type="Pfam" id="PF03114">
    <property type="entry name" value="BAR"/>
    <property type="match status" value="1"/>
</dbReference>
<accession>A0A4Y7TZX5</accession>
<dbReference type="PANTHER" id="PTHR47174:SF1">
    <property type="entry name" value="REDUCED VIABILITY UPON STARVATION PROTEIN 167"/>
    <property type="match status" value="1"/>
</dbReference>
<sequence>MKGFGKALARTPFAVTSKIGMSKKSTDPEFDDWHRQFQGIEAGTEKLIKDTKAFTEAVTTLFTAGSSWATHYATVFEPMAGEYDLIGKHPDSARTVRNATKYSGHMEELRALIAPELELIQTRVSEPVKEFQTIVKTIRKTIVKRDHKLVDYDRFNNSLTKLRDKKERSLSDEKNLFKLEQDFEIATNEYEYINNALKQDLPRFMQLATHFIDPLFNSFYYMQLNIYYLILEKMQSFADEGKYDITNAPGSAIQQDYEEKRTDAWEHIENLQIVKRIISVSKLVQANRAAQGGAPGLSRAATSASTSSAGSYGSRTAPPP</sequence>
<dbReference type="InterPro" id="IPR027267">
    <property type="entry name" value="AH/BAR_dom_sf"/>
</dbReference>
<evidence type="ECO:0000313" key="4">
    <source>
        <dbReference type="Proteomes" id="UP000298030"/>
    </source>
</evidence>
<dbReference type="SMART" id="SM00721">
    <property type="entry name" value="BAR"/>
    <property type="match status" value="1"/>
</dbReference>
<dbReference type="GO" id="GO:0051666">
    <property type="term" value="P:actin cortical patch localization"/>
    <property type="evidence" value="ECO:0007669"/>
    <property type="project" value="InterPro"/>
</dbReference>
<reference evidence="3 4" key="1">
    <citation type="journal article" date="2019" name="Nat. Ecol. Evol.">
        <title>Megaphylogeny resolves global patterns of mushroom evolution.</title>
        <authorList>
            <person name="Varga T."/>
            <person name="Krizsan K."/>
            <person name="Foldi C."/>
            <person name="Dima B."/>
            <person name="Sanchez-Garcia M."/>
            <person name="Sanchez-Ramirez S."/>
            <person name="Szollosi G.J."/>
            <person name="Szarkandi J.G."/>
            <person name="Papp V."/>
            <person name="Albert L."/>
            <person name="Andreopoulos W."/>
            <person name="Angelini C."/>
            <person name="Antonin V."/>
            <person name="Barry K.W."/>
            <person name="Bougher N.L."/>
            <person name="Buchanan P."/>
            <person name="Buyck B."/>
            <person name="Bense V."/>
            <person name="Catcheside P."/>
            <person name="Chovatia M."/>
            <person name="Cooper J."/>
            <person name="Damon W."/>
            <person name="Desjardin D."/>
            <person name="Finy P."/>
            <person name="Geml J."/>
            <person name="Haridas S."/>
            <person name="Hughes K."/>
            <person name="Justo A."/>
            <person name="Karasinski D."/>
            <person name="Kautmanova I."/>
            <person name="Kiss B."/>
            <person name="Kocsube S."/>
            <person name="Kotiranta H."/>
            <person name="LaButti K.M."/>
            <person name="Lechner B.E."/>
            <person name="Liimatainen K."/>
            <person name="Lipzen A."/>
            <person name="Lukacs Z."/>
            <person name="Mihaltcheva S."/>
            <person name="Morgado L.N."/>
            <person name="Niskanen T."/>
            <person name="Noordeloos M.E."/>
            <person name="Ohm R.A."/>
            <person name="Ortiz-Santana B."/>
            <person name="Ovrebo C."/>
            <person name="Racz N."/>
            <person name="Riley R."/>
            <person name="Savchenko A."/>
            <person name="Shiryaev A."/>
            <person name="Soop K."/>
            <person name="Spirin V."/>
            <person name="Szebenyi C."/>
            <person name="Tomsovsky M."/>
            <person name="Tulloss R.E."/>
            <person name="Uehling J."/>
            <person name="Grigoriev I.V."/>
            <person name="Vagvolgyi C."/>
            <person name="Papp T."/>
            <person name="Martin F.M."/>
            <person name="Miettinen O."/>
            <person name="Hibbett D.S."/>
            <person name="Nagy L.G."/>
        </authorList>
    </citation>
    <scope>NUCLEOTIDE SEQUENCE [LARGE SCALE GENOMIC DNA]</scope>
    <source>
        <strain evidence="3 4">FP101781</strain>
    </source>
</reference>
<feature type="non-terminal residue" evidence="3">
    <location>
        <position position="320"/>
    </location>
</feature>
<gene>
    <name evidence="3" type="ORF">FA13DRAFT_1761182</name>
</gene>
<dbReference type="STRING" id="71717.A0A4Y7TZX5"/>
<protein>
    <submittedName>
        <fullName evidence="3">BAR-domain-containing protein</fullName>
    </submittedName>
</protein>
<dbReference type="PANTHER" id="PTHR47174">
    <property type="entry name" value="BRIDGING INTEGRATOR 3"/>
    <property type="match status" value="1"/>
</dbReference>
<evidence type="ECO:0000313" key="3">
    <source>
        <dbReference type="EMBL" id="TEB39139.1"/>
    </source>
</evidence>
<dbReference type="PROSITE" id="PS51021">
    <property type="entry name" value="BAR"/>
    <property type="match status" value="1"/>
</dbReference>
<comment type="caution">
    <text evidence="3">The sequence shown here is derived from an EMBL/GenBank/DDBJ whole genome shotgun (WGS) entry which is preliminary data.</text>
</comment>
<dbReference type="GO" id="GO:0097320">
    <property type="term" value="P:plasma membrane tubulation"/>
    <property type="evidence" value="ECO:0007669"/>
    <property type="project" value="TreeGrafter"/>
</dbReference>
<dbReference type="CDD" id="cd07599">
    <property type="entry name" value="BAR_Rvs167p"/>
    <property type="match status" value="1"/>
</dbReference>
<evidence type="ECO:0000259" key="2">
    <source>
        <dbReference type="PROSITE" id="PS51021"/>
    </source>
</evidence>
<feature type="region of interest" description="Disordered" evidence="1">
    <location>
        <begin position="291"/>
        <end position="320"/>
    </location>
</feature>
<dbReference type="AlphaFoldDB" id="A0A4Y7TZX5"/>
<dbReference type="Proteomes" id="UP000298030">
    <property type="component" value="Unassembled WGS sequence"/>
</dbReference>
<proteinExistence type="predicted"/>
<name>A0A4Y7TZX5_COPMI</name>
<dbReference type="GO" id="GO:0006897">
    <property type="term" value="P:endocytosis"/>
    <property type="evidence" value="ECO:0007669"/>
    <property type="project" value="InterPro"/>
</dbReference>
<dbReference type="GO" id="GO:0008289">
    <property type="term" value="F:lipid binding"/>
    <property type="evidence" value="ECO:0007669"/>
    <property type="project" value="TreeGrafter"/>
</dbReference>
<dbReference type="InterPro" id="IPR046982">
    <property type="entry name" value="BIN3/RVS161-like"/>
</dbReference>
<feature type="compositionally biased region" description="Low complexity" evidence="1">
    <location>
        <begin position="298"/>
        <end position="320"/>
    </location>
</feature>
<dbReference type="OrthoDB" id="2159336at2759"/>
<dbReference type="InterPro" id="IPR004148">
    <property type="entry name" value="BAR_dom"/>
</dbReference>
<feature type="domain" description="BAR" evidence="2">
    <location>
        <begin position="15"/>
        <end position="247"/>
    </location>
</feature>
<dbReference type="GO" id="GO:0030479">
    <property type="term" value="C:actin cortical patch"/>
    <property type="evidence" value="ECO:0007669"/>
    <property type="project" value="TreeGrafter"/>
</dbReference>
<dbReference type="GO" id="GO:1990528">
    <property type="term" value="C:Rvs161p-Rvs167p complex"/>
    <property type="evidence" value="ECO:0007669"/>
    <property type="project" value="TreeGrafter"/>
</dbReference>
<dbReference type="GO" id="GO:0043332">
    <property type="term" value="C:mating projection tip"/>
    <property type="evidence" value="ECO:0007669"/>
    <property type="project" value="TreeGrafter"/>
</dbReference>
<organism evidence="3 4">
    <name type="scientific">Coprinellus micaceus</name>
    <name type="common">Glistening ink-cap mushroom</name>
    <name type="synonym">Coprinus micaceus</name>
    <dbReference type="NCBI Taxonomy" id="71717"/>
    <lineage>
        <taxon>Eukaryota</taxon>
        <taxon>Fungi</taxon>
        <taxon>Dikarya</taxon>
        <taxon>Basidiomycota</taxon>
        <taxon>Agaricomycotina</taxon>
        <taxon>Agaricomycetes</taxon>
        <taxon>Agaricomycetidae</taxon>
        <taxon>Agaricales</taxon>
        <taxon>Agaricineae</taxon>
        <taxon>Psathyrellaceae</taxon>
        <taxon>Coprinellus</taxon>
    </lineage>
</organism>
<keyword evidence="4" id="KW-1185">Reference proteome</keyword>